<reference evidence="10 11" key="1">
    <citation type="submission" date="2020-03" db="EMBL/GenBank/DDBJ databases">
        <title>Soil Listeria distribution.</title>
        <authorList>
            <person name="Liao J."/>
            <person name="Wiedmann M."/>
        </authorList>
    </citation>
    <scope>NUCLEOTIDE SEQUENCE [LARGE SCALE GENOMIC DNA]</scope>
    <source>
        <strain evidence="10 11">FSL L7-0741</strain>
    </source>
</reference>
<dbReference type="InterPro" id="IPR050445">
    <property type="entry name" value="Bact_polysacc_biosynth/exp"/>
</dbReference>
<organism evidence="10 11">
    <name type="scientific">Listeria grandensis</name>
    <dbReference type="NCBI Taxonomy" id="1494963"/>
    <lineage>
        <taxon>Bacteria</taxon>
        <taxon>Bacillati</taxon>
        <taxon>Bacillota</taxon>
        <taxon>Bacilli</taxon>
        <taxon>Bacillales</taxon>
        <taxon>Listeriaceae</taxon>
        <taxon>Listeria</taxon>
    </lineage>
</organism>
<accession>A0A7X1CQK0</accession>
<dbReference type="InterPro" id="IPR025669">
    <property type="entry name" value="AAA_dom"/>
</dbReference>
<dbReference type="CDD" id="cd05387">
    <property type="entry name" value="BY-kinase"/>
    <property type="match status" value="1"/>
</dbReference>
<dbReference type="InterPro" id="IPR005702">
    <property type="entry name" value="Wzc-like_C"/>
</dbReference>
<dbReference type="GO" id="GO:0005524">
    <property type="term" value="F:ATP binding"/>
    <property type="evidence" value="ECO:0007669"/>
    <property type="project" value="UniProtKB-KW"/>
</dbReference>
<evidence type="ECO:0000256" key="5">
    <source>
        <dbReference type="ARBA" id="ARBA00022777"/>
    </source>
</evidence>
<dbReference type="Proteomes" id="UP000535908">
    <property type="component" value="Unassembled WGS sequence"/>
</dbReference>
<keyword evidence="5 10" id="KW-0418">Kinase</keyword>
<evidence type="ECO:0000256" key="3">
    <source>
        <dbReference type="ARBA" id="ARBA00022679"/>
    </source>
</evidence>
<comment type="similarity">
    <text evidence="1">Belongs to the CpsD/CapB family.</text>
</comment>
<evidence type="ECO:0000256" key="1">
    <source>
        <dbReference type="ARBA" id="ARBA00007316"/>
    </source>
</evidence>
<dbReference type="EMBL" id="JAARWN010000013">
    <property type="protein sequence ID" value="MBC1937135.1"/>
    <property type="molecule type" value="Genomic_DNA"/>
</dbReference>
<evidence type="ECO:0000256" key="2">
    <source>
        <dbReference type="ARBA" id="ARBA00011903"/>
    </source>
</evidence>
<dbReference type="Gene3D" id="3.40.50.300">
    <property type="entry name" value="P-loop containing nucleotide triphosphate hydrolases"/>
    <property type="match status" value="1"/>
</dbReference>
<dbReference type="GO" id="GO:0005886">
    <property type="term" value="C:plasma membrane"/>
    <property type="evidence" value="ECO:0007669"/>
    <property type="project" value="TreeGrafter"/>
</dbReference>
<dbReference type="PANTHER" id="PTHR32309:SF13">
    <property type="entry name" value="FERRIC ENTEROBACTIN TRANSPORT PROTEIN FEPE"/>
    <property type="match status" value="1"/>
</dbReference>
<dbReference type="Pfam" id="PF13614">
    <property type="entry name" value="AAA_31"/>
    <property type="match status" value="1"/>
</dbReference>
<dbReference type="SUPFAM" id="SSF52540">
    <property type="entry name" value="P-loop containing nucleoside triphosphate hydrolases"/>
    <property type="match status" value="1"/>
</dbReference>
<evidence type="ECO:0000256" key="8">
    <source>
        <dbReference type="ARBA" id="ARBA00051245"/>
    </source>
</evidence>
<dbReference type="InterPro" id="IPR027417">
    <property type="entry name" value="P-loop_NTPase"/>
</dbReference>
<sequence length="228" mass="25617">METRSRKKLPFFDGESKSFEAEKIRSIQVNMQFSLLTQENHKKIMFTSANKGEGKTFCIINIAKEAANQGKKVLLMDLDLHHPRLSQSLLPKERKGLMNAVVKEGNNKSIHDSIYKMDENLYVLPTGVLPPNPLGIISSPIFAETLDLLEPKFDHIFIDTPPVRVLSDGRVIASLCDGVVMIIRNGVTKLYEVEEAKDYIDKAGTPLIGAILNGSKYSEKDKKVYAYY</sequence>
<dbReference type="AlphaFoldDB" id="A0A7X1CQK0"/>
<protein>
    <recommendedName>
        <fullName evidence="2">non-specific protein-tyrosine kinase</fullName>
        <ecNumber evidence="2">2.7.10.2</ecNumber>
    </recommendedName>
</protein>
<dbReference type="GO" id="GO:0004715">
    <property type="term" value="F:non-membrane spanning protein tyrosine kinase activity"/>
    <property type="evidence" value="ECO:0007669"/>
    <property type="project" value="UniProtKB-EC"/>
</dbReference>
<gene>
    <name evidence="10" type="ORF">HCA69_12210</name>
</gene>
<evidence type="ECO:0000313" key="10">
    <source>
        <dbReference type="EMBL" id="MBC1937135.1"/>
    </source>
</evidence>
<proteinExistence type="inferred from homology"/>
<evidence type="ECO:0000313" key="11">
    <source>
        <dbReference type="Proteomes" id="UP000535908"/>
    </source>
</evidence>
<dbReference type="EC" id="2.7.10.2" evidence="2"/>
<evidence type="ECO:0000256" key="4">
    <source>
        <dbReference type="ARBA" id="ARBA00022741"/>
    </source>
</evidence>
<name>A0A7X1CQK0_9LIST</name>
<dbReference type="PANTHER" id="PTHR32309">
    <property type="entry name" value="TYROSINE-PROTEIN KINASE"/>
    <property type="match status" value="1"/>
</dbReference>
<evidence type="ECO:0000256" key="6">
    <source>
        <dbReference type="ARBA" id="ARBA00022840"/>
    </source>
</evidence>
<keyword evidence="4" id="KW-0547">Nucleotide-binding</keyword>
<dbReference type="NCBIfam" id="TIGR01007">
    <property type="entry name" value="eps_fam"/>
    <property type="match status" value="1"/>
</dbReference>
<keyword evidence="6" id="KW-0067">ATP-binding</keyword>
<keyword evidence="7" id="KW-0829">Tyrosine-protein kinase</keyword>
<feature type="domain" description="AAA" evidence="9">
    <location>
        <begin position="42"/>
        <end position="166"/>
    </location>
</feature>
<evidence type="ECO:0000256" key="7">
    <source>
        <dbReference type="ARBA" id="ARBA00023137"/>
    </source>
</evidence>
<evidence type="ECO:0000259" key="9">
    <source>
        <dbReference type="Pfam" id="PF13614"/>
    </source>
</evidence>
<comment type="caution">
    <text evidence="10">The sequence shown here is derived from an EMBL/GenBank/DDBJ whole genome shotgun (WGS) entry which is preliminary data.</text>
</comment>
<comment type="catalytic activity">
    <reaction evidence="8">
        <text>L-tyrosyl-[protein] + ATP = O-phospho-L-tyrosyl-[protein] + ADP + H(+)</text>
        <dbReference type="Rhea" id="RHEA:10596"/>
        <dbReference type="Rhea" id="RHEA-COMP:10136"/>
        <dbReference type="Rhea" id="RHEA-COMP:20101"/>
        <dbReference type="ChEBI" id="CHEBI:15378"/>
        <dbReference type="ChEBI" id="CHEBI:30616"/>
        <dbReference type="ChEBI" id="CHEBI:46858"/>
        <dbReference type="ChEBI" id="CHEBI:61978"/>
        <dbReference type="ChEBI" id="CHEBI:456216"/>
        <dbReference type="EC" id="2.7.10.2"/>
    </reaction>
</comment>
<keyword evidence="3" id="KW-0808">Transferase</keyword>